<comment type="caution">
    <text evidence="2">The sequence shown here is derived from an EMBL/GenBank/DDBJ whole genome shotgun (WGS) entry which is preliminary data.</text>
</comment>
<keyword evidence="1" id="KW-0812">Transmembrane</keyword>
<accession>A0A3R9M2H7</accession>
<evidence type="ECO:0000313" key="2">
    <source>
        <dbReference type="EMBL" id="RSK29834.1"/>
    </source>
</evidence>
<dbReference type="OrthoDB" id="880092at2"/>
<reference evidence="2 3" key="1">
    <citation type="submission" date="2018-12" db="EMBL/GenBank/DDBJ databases">
        <authorList>
            <person name="Feng G."/>
            <person name="Zhu H."/>
        </authorList>
    </citation>
    <scope>NUCLEOTIDE SEQUENCE [LARGE SCALE GENOMIC DNA]</scope>
    <source>
        <strain evidence="2 3">9PBR-2</strain>
    </source>
</reference>
<feature type="transmembrane region" description="Helical" evidence="1">
    <location>
        <begin position="6"/>
        <end position="27"/>
    </location>
</feature>
<organism evidence="2 3">
    <name type="scientific">Hymenobacter metallilatus</name>
    <dbReference type="NCBI Taxonomy" id="2493666"/>
    <lineage>
        <taxon>Bacteria</taxon>
        <taxon>Pseudomonadati</taxon>
        <taxon>Bacteroidota</taxon>
        <taxon>Cytophagia</taxon>
        <taxon>Cytophagales</taxon>
        <taxon>Hymenobacteraceae</taxon>
        <taxon>Hymenobacter</taxon>
    </lineage>
</organism>
<sequence>MLWLLLTHPLAWLLTYLHPRIWVTLDVRRFIKAGAVDTLLRTFHRQRATWRGIVMVLIAVLASLPAWGYWLPFGLSVAGLLILQVAYWLYDFNPRLNKARNLPWVGKYHVSWNPNAAYFPDRYVWRRAWEQVRAPDETAPPAYEDRQVVEAAGPLLKQLLQNLLVNGCVTYLLTLIGIGVWAWLS</sequence>
<evidence type="ECO:0000313" key="3">
    <source>
        <dbReference type="Proteomes" id="UP000280066"/>
    </source>
</evidence>
<keyword evidence="1" id="KW-1133">Transmembrane helix</keyword>
<keyword evidence="1" id="KW-0472">Membrane</keyword>
<dbReference type="EMBL" id="RWIS01000011">
    <property type="protein sequence ID" value="RSK29834.1"/>
    <property type="molecule type" value="Genomic_DNA"/>
</dbReference>
<gene>
    <name evidence="2" type="ORF">EI290_15985</name>
</gene>
<dbReference type="RefSeq" id="WP_125432437.1">
    <property type="nucleotide sequence ID" value="NZ_RWIS01000011.1"/>
</dbReference>
<proteinExistence type="predicted"/>
<feature type="transmembrane region" description="Helical" evidence="1">
    <location>
        <begin position="73"/>
        <end position="90"/>
    </location>
</feature>
<keyword evidence="3" id="KW-1185">Reference proteome</keyword>
<name>A0A3R9M2H7_9BACT</name>
<feature type="transmembrane region" description="Helical" evidence="1">
    <location>
        <begin position="48"/>
        <end position="67"/>
    </location>
</feature>
<evidence type="ECO:0000256" key="1">
    <source>
        <dbReference type="SAM" id="Phobius"/>
    </source>
</evidence>
<protein>
    <submittedName>
        <fullName evidence="2">Uncharacterized protein</fullName>
    </submittedName>
</protein>
<feature type="transmembrane region" description="Helical" evidence="1">
    <location>
        <begin position="163"/>
        <end position="184"/>
    </location>
</feature>
<dbReference type="AlphaFoldDB" id="A0A3R9M2H7"/>
<dbReference type="Proteomes" id="UP000280066">
    <property type="component" value="Unassembled WGS sequence"/>
</dbReference>